<keyword evidence="2" id="KW-1185">Reference proteome</keyword>
<protein>
    <submittedName>
        <fullName evidence="1">Uncharacterized protein</fullName>
    </submittedName>
</protein>
<reference evidence="1" key="2">
    <citation type="journal article" date="2023" name="BMC Genomics">
        <title>Pest status, molecular evolution, and epigenetic factors derived from the genome assembly of Frankliniella fusca, a thysanopteran phytovirus vector.</title>
        <authorList>
            <person name="Catto M.A."/>
            <person name="Labadie P.E."/>
            <person name="Jacobson A.L."/>
            <person name="Kennedy G.G."/>
            <person name="Srinivasan R."/>
            <person name="Hunt B.G."/>
        </authorList>
    </citation>
    <scope>NUCLEOTIDE SEQUENCE</scope>
    <source>
        <strain evidence="1">PL_HMW_Pooled</strain>
    </source>
</reference>
<dbReference type="Proteomes" id="UP001219518">
    <property type="component" value="Unassembled WGS sequence"/>
</dbReference>
<accession>A0AAE1HF26</accession>
<sequence>MFLNTLGISAQTVKTALAKKKHKFGVISPNKMGKAEKKTPESKKIDQSVRRHIERFPTVDRRVHLTIRYIDEHLNRRKMYKMYAIECQAANLNKKDIASLRRYQDIFKTYKLRFYKPKKDQCSKCLAWKHKSPQSKKQTDQVKMDEHLRQKDLGRNLKETDAKFVVDPNNRKELCVLTCDLQKIMSSSKVLHIIANADNPQRRTSKSSPAVPLEGQADGVNVLKVFSLINLRVRQIAKLPFYTQRNLCPFQA</sequence>
<evidence type="ECO:0000313" key="2">
    <source>
        <dbReference type="Proteomes" id="UP001219518"/>
    </source>
</evidence>
<reference evidence="1" key="1">
    <citation type="submission" date="2021-07" db="EMBL/GenBank/DDBJ databases">
        <authorList>
            <person name="Catto M.A."/>
            <person name="Jacobson A."/>
            <person name="Kennedy G."/>
            <person name="Labadie P."/>
            <person name="Hunt B.G."/>
            <person name="Srinivasan R."/>
        </authorList>
    </citation>
    <scope>NUCLEOTIDE SEQUENCE</scope>
    <source>
        <strain evidence="1">PL_HMW_Pooled</strain>
        <tissue evidence="1">Head</tissue>
    </source>
</reference>
<organism evidence="1 2">
    <name type="scientific">Frankliniella fusca</name>
    <dbReference type="NCBI Taxonomy" id="407009"/>
    <lineage>
        <taxon>Eukaryota</taxon>
        <taxon>Metazoa</taxon>
        <taxon>Ecdysozoa</taxon>
        <taxon>Arthropoda</taxon>
        <taxon>Hexapoda</taxon>
        <taxon>Insecta</taxon>
        <taxon>Pterygota</taxon>
        <taxon>Neoptera</taxon>
        <taxon>Paraneoptera</taxon>
        <taxon>Thysanoptera</taxon>
        <taxon>Terebrantia</taxon>
        <taxon>Thripoidea</taxon>
        <taxon>Thripidae</taxon>
        <taxon>Frankliniella</taxon>
    </lineage>
</organism>
<proteinExistence type="predicted"/>
<evidence type="ECO:0000313" key="1">
    <source>
        <dbReference type="EMBL" id="KAK3920174.1"/>
    </source>
</evidence>
<gene>
    <name evidence="1" type="ORF">KUF71_009461</name>
</gene>
<dbReference type="EMBL" id="JAHWGI010000990">
    <property type="protein sequence ID" value="KAK3920174.1"/>
    <property type="molecule type" value="Genomic_DNA"/>
</dbReference>
<comment type="caution">
    <text evidence="1">The sequence shown here is derived from an EMBL/GenBank/DDBJ whole genome shotgun (WGS) entry which is preliminary data.</text>
</comment>
<dbReference type="AlphaFoldDB" id="A0AAE1HF26"/>
<dbReference type="PANTHER" id="PTHR10773">
    <property type="entry name" value="DNA-DIRECTED RNA POLYMERASES I, II, AND III SUBUNIT RPABC2"/>
    <property type="match status" value="1"/>
</dbReference>
<name>A0AAE1HF26_9NEOP</name>
<dbReference type="PANTHER" id="PTHR10773:SF19">
    <property type="match status" value="1"/>
</dbReference>